<dbReference type="EMBL" id="WNDP01000100">
    <property type="protein sequence ID" value="KAF1021909.1"/>
    <property type="molecule type" value="Genomic_DNA"/>
</dbReference>
<reference evidence="2" key="1">
    <citation type="journal article" date="2020" name="MBio">
        <title>Horizontal gene transfer to a defensive symbiont with a reduced genome amongst a multipartite beetle microbiome.</title>
        <authorList>
            <person name="Waterworth S.C."/>
            <person name="Florez L.V."/>
            <person name="Rees E.R."/>
            <person name="Hertweck C."/>
            <person name="Kaltenpoth M."/>
            <person name="Kwan J.C."/>
        </authorList>
    </citation>
    <scope>NUCLEOTIDE SEQUENCE [LARGE SCALE GENOMIC DNA]</scope>
</reference>
<dbReference type="InterPro" id="IPR050724">
    <property type="entry name" value="Glu_Leu_Phe_Val_DH"/>
</dbReference>
<dbReference type="SUPFAM" id="SSF53223">
    <property type="entry name" value="Aminoacid dehydrogenase-like, N-terminal domain"/>
    <property type="match status" value="1"/>
</dbReference>
<proteinExistence type="predicted"/>
<name>A0A833PDI6_ACIBZ</name>
<protein>
    <submittedName>
        <fullName evidence="1">NADP-specific glutamate dehydrogenase</fullName>
    </submittedName>
</protein>
<dbReference type="GO" id="GO:0006537">
    <property type="term" value="P:glutamate biosynthetic process"/>
    <property type="evidence" value="ECO:0007669"/>
    <property type="project" value="TreeGrafter"/>
</dbReference>
<dbReference type="AlphaFoldDB" id="A0A833PDI6"/>
<organism evidence="1 2">
    <name type="scientific">Acinetobacter bereziniae</name>
    <name type="common">Acinetobacter genomosp. 10</name>
    <dbReference type="NCBI Taxonomy" id="106648"/>
    <lineage>
        <taxon>Bacteria</taxon>
        <taxon>Pseudomonadati</taxon>
        <taxon>Pseudomonadota</taxon>
        <taxon>Gammaproteobacteria</taxon>
        <taxon>Moraxellales</taxon>
        <taxon>Moraxellaceae</taxon>
        <taxon>Acinetobacter</taxon>
    </lineage>
</organism>
<evidence type="ECO:0000313" key="2">
    <source>
        <dbReference type="Proteomes" id="UP000490535"/>
    </source>
</evidence>
<dbReference type="Proteomes" id="UP000490535">
    <property type="component" value="Unassembled WGS sequence"/>
</dbReference>
<evidence type="ECO:0000313" key="1">
    <source>
        <dbReference type="EMBL" id="KAF1021909.1"/>
    </source>
</evidence>
<dbReference type="GO" id="GO:0004354">
    <property type="term" value="F:glutamate dehydrogenase (NADP+) activity"/>
    <property type="evidence" value="ECO:0007669"/>
    <property type="project" value="TreeGrafter"/>
</dbReference>
<gene>
    <name evidence="1" type="primary">gdhA_1</name>
    <name evidence="1" type="ORF">GAK29_03300</name>
</gene>
<dbReference type="GO" id="GO:0005829">
    <property type="term" value="C:cytosol"/>
    <property type="evidence" value="ECO:0007669"/>
    <property type="project" value="TreeGrafter"/>
</dbReference>
<dbReference type="PANTHER" id="PTHR43571">
    <property type="entry name" value="NADP-SPECIFIC GLUTAMATE DEHYDROGENASE 1-RELATED"/>
    <property type="match status" value="1"/>
</dbReference>
<dbReference type="InterPro" id="IPR046346">
    <property type="entry name" value="Aminoacid_DH-like_N_sf"/>
</dbReference>
<dbReference type="PANTHER" id="PTHR43571:SF1">
    <property type="entry name" value="NADP-SPECIFIC GLUTAMATE DEHYDROGENASE 1-RELATED"/>
    <property type="match status" value="1"/>
</dbReference>
<accession>A0A833PDI6</accession>
<sequence>MKYNSLNDFLNYVKARDPNQPEFLQAVEEVMTSLWPFIEKNPEYAEQGLLERLVEPERAIQFRVSWVDD</sequence>
<dbReference type="Gene3D" id="1.10.285.10">
    <property type="entry name" value="Glutamate Dehydrogenase, chain A, domain 3"/>
    <property type="match status" value="1"/>
</dbReference>
<comment type="caution">
    <text evidence="1">The sequence shown here is derived from an EMBL/GenBank/DDBJ whole genome shotgun (WGS) entry which is preliminary data.</text>
</comment>